<evidence type="ECO:0000256" key="4">
    <source>
        <dbReference type="ARBA" id="ARBA00022729"/>
    </source>
</evidence>
<evidence type="ECO:0000256" key="3">
    <source>
        <dbReference type="ARBA" id="ARBA00012646"/>
    </source>
</evidence>
<evidence type="ECO:0000256" key="1">
    <source>
        <dbReference type="ARBA" id="ARBA00000032"/>
    </source>
</evidence>
<comment type="caution">
    <text evidence="9">The sequence shown here is derived from an EMBL/GenBank/DDBJ whole genome shotgun (WGS) entry which is preliminary data.</text>
</comment>
<dbReference type="PANTHER" id="PTHR11567">
    <property type="entry name" value="ACID PHOSPHATASE-RELATED"/>
    <property type="match status" value="1"/>
</dbReference>
<dbReference type="InterPro" id="IPR029033">
    <property type="entry name" value="His_PPase_superfam"/>
</dbReference>
<dbReference type="Proteomes" id="UP000827092">
    <property type="component" value="Unassembled WGS sequence"/>
</dbReference>
<sequence length="366" mass="42252">MWLKLLAGIIIILSQIHGGNTKLLFLQSLTRHGDRAPLKHYEWDQTPSDFWPEGYTNLTELGKRQNYVFGKYLRFFYQGFLTSDPNEVICNATGEPRCIMSGKFLISSYYYSEPKWGVENNFDLDSIPVNFETLDKDKYLSLQSDCPRANEEYKNAFSSEDFLQKSDKYEDILTALSPKLGAKNLPNELEIIQDTLIILKKYERPLPSWAKEFFGELDEYVELITYYPWKIPQIMRLRAGPIIGKIVDDMKRKISGKISALKWQAYDVQSHLLFTVMDALGVFNNVLPPYCATLIFELHDMPNGKNAVRLLFFNSTVPENGVQVPHVLTIKGCSEFCSLDFFDNFTKQLVPHDWEAECSDLEVRIT</sequence>
<evidence type="ECO:0000313" key="9">
    <source>
        <dbReference type="EMBL" id="KAG8178919.1"/>
    </source>
</evidence>
<dbReference type="InterPro" id="IPR033379">
    <property type="entry name" value="Acid_Pase_AS"/>
</dbReference>
<comment type="similarity">
    <text evidence="2">Belongs to the histidine acid phosphatase family.</text>
</comment>
<gene>
    <name evidence="9" type="ORF">JTE90_014125</name>
</gene>
<accession>A0AAV6U487</accession>
<dbReference type="AlphaFoldDB" id="A0AAV6U487"/>
<dbReference type="EMBL" id="JAFNEN010000659">
    <property type="protein sequence ID" value="KAG8178919.1"/>
    <property type="molecule type" value="Genomic_DNA"/>
</dbReference>
<dbReference type="Pfam" id="PF00328">
    <property type="entry name" value="His_Phos_2"/>
    <property type="match status" value="1"/>
</dbReference>
<dbReference type="EC" id="3.1.3.2" evidence="3"/>
<dbReference type="SUPFAM" id="SSF53254">
    <property type="entry name" value="Phosphoglycerate mutase-like"/>
    <property type="match status" value="1"/>
</dbReference>
<dbReference type="GO" id="GO:0003993">
    <property type="term" value="F:acid phosphatase activity"/>
    <property type="evidence" value="ECO:0007669"/>
    <property type="project" value="UniProtKB-EC"/>
</dbReference>
<protein>
    <recommendedName>
        <fullName evidence="3">acid phosphatase</fullName>
        <ecNumber evidence="3">3.1.3.2</ecNumber>
    </recommendedName>
</protein>
<keyword evidence="6" id="KW-1015">Disulfide bond</keyword>
<evidence type="ECO:0000256" key="6">
    <source>
        <dbReference type="ARBA" id="ARBA00023157"/>
    </source>
</evidence>
<evidence type="ECO:0000256" key="8">
    <source>
        <dbReference type="SAM" id="SignalP"/>
    </source>
</evidence>
<dbReference type="InterPro" id="IPR000560">
    <property type="entry name" value="His_Pase_clade-2"/>
</dbReference>
<evidence type="ECO:0000256" key="7">
    <source>
        <dbReference type="ARBA" id="ARBA00023180"/>
    </source>
</evidence>
<dbReference type="PROSITE" id="PS00616">
    <property type="entry name" value="HIS_ACID_PHOSPHAT_1"/>
    <property type="match status" value="1"/>
</dbReference>
<evidence type="ECO:0000256" key="2">
    <source>
        <dbReference type="ARBA" id="ARBA00005375"/>
    </source>
</evidence>
<keyword evidence="7" id="KW-0325">Glycoprotein</keyword>
<dbReference type="CDD" id="cd07061">
    <property type="entry name" value="HP_HAP_like"/>
    <property type="match status" value="1"/>
</dbReference>
<keyword evidence="5" id="KW-0378">Hydrolase</keyword>
<comment type="catalytic activity">
    <reaction evidence="1">
        <text>a phosphate monoester + H2O = an alcohol + phosphate</text>
        <dbReference type="Rhea" id="RHEA:15017"/>
        <dbReference type="ChEBI" id="CHEBI:15377"/>
        <dbReference type="ChEBI" id="CHEBI:30879"/>
        <dbReference type="ChEBI" id="CHEBI:43474"/>
        <dbReference type="ChEBI" id="CHEBI:67140"/>
        <dbReference type="EC" id="3.1.3.2"/>
    </reaction>
</comment>
<keyword evidence="10" id="KW-1185">Reference proteome</keyword>
<dbReference type="Gene3D" id="3.40.50.1240">
    <property type="entry name" value="Phosphoglycerate mutase-like"/>
    <property type="match status" value="1"/>
</dbReference>
<feature type="chain" id="PRO_5043809447" description="acid phosphatase" evidence="8">
    <location>
        <begin position="19"/>
        <end position="366"/>
    </location>
</feature>
<name>A0AAV6U487_9ARAC</name>
<keyword evidence="4 8" id="KW-0732">Signal</keyword>
<reference evidence="9 10" key="1">
    <citation type="journal article" date="2022" name="Nat. Ecol. Evol.">
        <title>A masculinizing supergene underlies an exaggerated male reproductive morph in a spider.</title>
        <authorList>
            <person name="Hendrickx F."/>
            <person name="De Corte Z."/>
            <person name="Sonet G."/>
            <person name="Van Belleghem S.M."/>
            <person name="Kostlbacher S."/>
            <person name="Vangestel C."/>
        </authorList>
    </citation>
    <scope>NUCLEOTIDE SEQUENCE [LARGE SCALE GENOMIC DNA]</scope>
    <source>
        <strain evidence="9">W744_W776</strain>
    </source>
</reference>
<proteinExistence type="inferred from homology"/>
<organism evidence="9 10">
    <name type="scientific">Oedothorax gibbosus</name>
    <dbReference type="NCBI Taxonomy" id="931172"/>
    <lineage>
        <taxon>Eukaryota</taxon>
        <taxon>Metazoa</taxon>
        <taxon>Ecdysozoa</taxon>
        <taxon>Arthropoda</taxon>
        <taxon>Chelicerata</taxon>
        <taxon>Arachnida</taxon>
        <taxon>Araneae</taxon>
        <taxon>Araneomorphae</taxon>
        <taxon>Entelegynae</taxon>
        <taxon>Araneoidea</taxon>
        <taxon>Linyphiidae</taxon>
        <taxon>Erigoninae</taxon>
        <taxon>Oedothorax</taxon>
    </lineage>
</organism>
<evidence type="ECO:0000256" key="5">
    <source>
        <dbReference type="ARBA" id="ARBA00022801"/>
    </source>
</evidence>
<feature type="signal peptide" evidence="8">
    <location>
        <begin position="1"/>
        <end position="18"/>
    </location>
</feature>
<dbReference type="PANTHER" id="PTHR11567:SF211">
    <property type="entry name" value="PROSTATIC ACID PHOSPHATASE"/>
    <property type="match status" value="1"/>
</dbReference>
<dbReference type="InterPro" id="IPR050645">
    <property type="entry name" value="Histidine_acid_phosphatase"/>
</dbReference>
<evidence type="ECO:0000313" key="10">
    <source>
        <dbReference type="Proteomes" id="UP000827092"/>
    </source>
</evidence>